<dbReference type="Gene3D" id="3.40.630.30">
    <property type="match status" value="1"/>
</dbReference>
<dbReference type="SUPFAM" id="SSF55729">
    <property type="entry name" value="Acyl-CoA N-acyltransferases (Nat)"/>
    <property type="match status" value="1"/>
</dbReference>
<dbReference type="CDD" id="cd04301">
    <property type="entry name" value="NAT_SF"/>
    <property type="match status" value="1"/>
</dbReference>
<dbReference type="InterPro" id="IPR000182">
    <property type="entry name" value="GNAT_dom"/>
</dbReference>
<proteinExistence type="predicted"/>
<gene>
    <name evidence="2" type="ORF">DERBICUS_102</name>
</gene>
<name>A0A482IFL1_9CAUD</name>
<feature type="domain" description="N-acetyltransferase" evidence="1">
    <location>
        <begin position="190"/>
        <end position="323"/>
    </location>
</feature>
<protein>
    <submittedName>
        <fullName evidence="2">Putative GCN5-related N-acetyltransferase</fullName>
    </submittedName>
</protein>
<evidence type="ECO:0000313" key="3">
    <source>
        <dbReference type="Proteomes" id="UP000295398"/>
    </source>
</evidence>
<dbReference type="Pfam" id="PF00583">
    <property type="entry name" value="Acetyltransf_1"/>
    <property type="match status" value="1"/>
</dbReference>
<reference evidence="2 3" key="1">
    <citation type="submission" date="2019-02" db="EMBL/GenBank/DDBJ databases">
        <authorList>
            <person name="Webb C.J."/>
            <person name="Sharma R."/>
            <person name="Berg J.A."/>
            <person name="Payne A.M."/>
            <person name="Fajardo C.P."/>
            <person name="Breakwell D.P."/>
            <person name="Hope S."/>
            <person name="Grose J.H."/>
        </authorList>
    </citation>
    <scope>NUCLEOTIDE SEQUENCE [LARGE SCALE GENOMIC DNA]</scope>
</reference>
<dbReference type="Proteomes" id="UP000295398">
    <property type="component" value="Segment"/>
</dbReference>
<accession>A0A482IFL1</accession>
<evidence type="ECO:0000259" key="1">
    <source>
        <dbReference type="PROSITE" id="PS51186"/>
    </source>
</evidence>
<keyword evidence="2" id="KW-0808">Transferase</keyword>
<sequence length="323" mass="36534">MHVLTSVRTTSIIFSDIFYFDENNMTKLCYAEEPWSNKMKTVELTLSHLHRSEWIKQLNAMSEQYPVRKTLLDMKKKDVKIAIQVNDDNKLMAFLALIPTGVPGDCMGLCFGNAPGATPSFAEEAMRLFDFKVLRMQVPQKHFHPEAERLGIMKNFNLLHRRLPPVGEAPVGTELISGEVFQTLSGEDIVAVRDLLTYAVSVEEKFDKLGRDHLSHYNSQHVLNRMDDLGFFALVYRVEGKVSGLITAQAGCEWVEINGLAVAQEHQRKGIGSKLVNGLIHLVKEYYDQHAAMVFTNNLPSLALFEKLGFVEESALFMKIVED</sequence>
<dbReference type="GO" id="GO:0016747">
    <property type="term" value="F:acyltransferase activity, transferring groups other than amino-acyl groups"/>
    <property type="evidence" value="ECO:0007669"/>
    <property type="project" value="InterPro"/>
</dbReference>
<organism evidence="2 3">
    <name type="scientific">Erwinia phage Derbicus</name>
    <dbReference type="NCBI Taxonomy" id="2530027"/>
    <lineage>
        <taxon>Viruses</taxon>
        <taxon>Duplodnaviria</taxon>
        <taxon>Heunggongvirae</taxon>
        <taxon>Uroviricota</taxon>
        <taxon>Caudoviricetes</taxon>
        <taxon>Chimalliviridae</taxon>
        <taxon>Derbicusvirus</taxon>
        <taxon>Derbicusvirus derbicus</taxon>
    </lineage>
</organism>
<evidence type="ECO:0000313" key="2">
    <source>
        <dbReference type="EMBL" id="QBP07528.1"/>
    </source>
</evidence>
<keyword evidence="3" id="KW-1185">Reference proteome</keyword>
<dbReference type="InterPro" id="IPR016181">
    <property type="entry name" value="Acyl_CoA_acyltransferase"/>
</dbReference>
<dbReference type="EMBL" id="MK514282">
    <property type="protein sequence ID" value="QBP07528.1"/>
    <property type="molecule type" value="Genomic_DNA"/>
</dbReference>
<dbReference type="PROSITE" id="PS51186">
    <property type="entry name" value="GNAT"/>
    <property type="match status" value="1"/>
</dbReference>